<keyword evidence="1" id="KW-0812">Transmembrane</keyword>
<keyword evidence="4" id="KW-1185">Reference proteome</keyword>
<dbReference type="AlphaFoldDB" id="A0A895YH81"/>
<evidence type="ECO:0000313" key="4">
    <source>
        <dbReference type="Proteomes" id="UP000662857"/>
    </source>
</evidence>
<keyword evidence="1" id="KW-1133">Transmembrane helix</keyword>
<feature type="transmembrane region" description="Helical" evidence="1">
    <location>
        <begin position="41"/>
        <end position="60"/>
    </location>
</feature>
<evidence type="ECO:0000259" key="2">
    <source>
        <dbReference type="Pfam" id="PF19803"/>
    </source>
</evidence>
<keyword evidence="1" id="KW-0472">Membrane</keyword>
<name>A0A895YH81_9ACTN</name>
<feature type="transmembrane region" description="Helical" evidence="1">
    <location>
        <begin position="92"/>
        <end position="113"/>
    </location>
</feature>
<dbReference type="Proteomes" id="UP000662857">
    <property type="component" value="Chromosome"/>
</dbReference>
<dbReference type="EMBL" id="CP070499">
    <property type="protein sequence ID" value="QSB15415.1"/>
    <property type="molecule type" value="Genomic_DNA"/>
</dbReference>
<reference evidence="3" key="1">
    <citation type="submission" date="2021-02" db="EMBL/GenBank/DDBJ databases">
        <title>Natrosporangium hydrolyticum gen. nov., sp. nov, a haloalkaliphilic actinobacterium from a soda solonchak soil.</title>
        <authorList>
            <person name="Sorokin D.Y."/>
            <person name="Khijniak T.V."/>
            <person name="Zakharycheva A.P."/>
            <person name="Boueva O.V."/>
            <person name="Ariskina E.V."/>
            <person name="Hahnke R.L."/>
            <person name="Bunk B."/>
            <person name="Sproer C."/>
            <person name="Schumann P."/>
            <person name="Evtushenko L.I."/>
            <person name="Kublanov I.V."/>
        </authorList>
    </citation>
    <scope>NUCLEOTIDE SEQUENCE</scope>
    <source>
        <strain evidence="3">DSM 106523</strain>
    </source>
</reference>
<accession>A0A895YH81</accession>
<dbReference type="InterPro" id="IPR046253">
    <property type="entry name" value="DUF6286"/>
</dbReference>
<gene>
    <name evidence="3" type="ORF">JQS43_03375</name>
</gene>
<proteinExistence type="predicted"/>
<protein>
    <recommendedName>
        <fullName evidence="2">DUF6286 domain-containing protein</fullName>
    </recommendedName>
</protein>
<sequence length="210" mass="22621">MSTTPTLEFSAADQPEQPADRAAADRRAYRRTIRAFRSRRVLSAVLVAAVVTVVAAVVAMETIGYLVDQPVGVVPAGELAQTARDTAWDDPLVFLVAIVAGLIGVFLLLLAFLPGRSRALPAATDRSDTLLAVRPSAVERLAVRAAVAVPGIHHATAVCRRGRLRVRADTGLHDPTGLAAQTGHAVADRLAQFRLLRPPRIRVDLRYREE</sequence>
<organism evidence="3 4">
    <name type="scientific">Natronosporangium hydrolyticum</name>
    <dbReference type="NCBI Taxonomy" id="2811111"/>
    <lineage>
        <taxon>Bacteria</taxon>
        <taxon>Bacillati</taxon>
        <taxon>Actinomycetota</taxon>
        <taxon>Actinomycetes</taxon>
        <taxon>Micromonosporales</taxon>
        <taxon>Micromonosporaceae</taxon>
        <taxon>Natronosporangium</taxon>
    </lineage>
</organism>
<dbReference type="RefSeq" id="WP_239677597.1">
    <property type="nucleotide sequence ID" value="NZ_CP070499.1"/>
</dbReference>
<evidence type="ECO:0000256" key="1">
    <source>
        <dbReference type="SAM" id="Phobius"/>
    </source>
</evidence>
<dbReference type="KEGG" id="nhy:JQS43_03375"/>
<evidence type="ECO:0000313" key="3">
    <source>
        <dbReference type="EMBL" id="QSB15415.1"/>
    </source>
</evidence>
<dbReference type="Pfam" id="PF19803">
    <property type="entry name" value="DUF6286"/>
    <property type="match status" value="1"/>
</dbReference>
<feature type="domain" description="DUF6286" evidence="2">
    <location>
        <begin position="102"/>
        <end position="206"/>
    </location>
</feature>